<dbReference type="EMBL" id="BSYO01000030">
    <property type="protein sequence ID" value="GMH25877.1"/>
    <property type="molecule type" value="Genomic_DNA"/>
</dbReference>
<gene>
    <name evidence="2" type="ORF">Nepgr_027720</name>
</gene>
<evidence type="ECO:0000313" key="3">
    <source>
        <dbReference type="Proteomes" id="UP001279734"/>
    </source>
</evidence>
<feature type="region of interest" description="Disordered" evidence="1">
    <location>
        <begin position="1"/>
        <end position="24"/>
    </location>
</feature>
<comment type="caution">
    <text evidence="2">The sequence shown here is derived from an EMBL/GenBank/DDBJ whole genome shotgun (WGS) entry which is preliminary data.</text>
</comment>
<sequence length="81" mass="8944">MGKLKHASKPKIAYSSHGKSLHHHQQGCNCSQFILSFPKSAIHRASYFGGSKIGEPSTRTSAHQSHLWKTVSAPKRCLMQS</sequence>
<dbReference type="AlphaFoldDB" id="A0AAD3TC82"/>
<proteinExistence type="predicted"/>
<protein>
    <submittedName>
        <fullName evidence="2">Uncharacterized protein</fullName>
    </submittedName>
</protein>
<organism evidence="2 3">
    <name type="scientific">Nepenthes gracilis</name>
    <name type="common">Slender pitcher plant</name>
    <dbReference type="NCBI Taxonomy" id="150966"/>
    <lineage>
        <taxon>Eukaryota</taxon>
        <taxon>Viridiplantae</taxon>
        <taxon>Streptophyta</taxon>
        <taxon>Embryophyta</taxon>
        <taxon>Tracheophyta</taxon>
        <taxon>Spermatophyta</taxon>
        <taxon>Magnoliopsida</taxon>
        <taxon>eudicotyledons</taxon>
        <taxon>Gunneridae</taxon>
        <taxon>Pentapetalae</taxon>
        <taxon>Caryophyllales</taxon>
        <taxon>Nepenthaceae</taxon>
        <taxon>Nepenthes</taxon>
    </lineage>
</organism>
<reference evidence="2" key="1">
    <citation type="submission" date="2023-05" db="EMBL/GenBank/DDBJ databases">
        <title>Nepenthes gracilis genome sequencing.</title>
        <authorList>
            <person name="Fukushima K."/>
        </authorList>
    </citation>
    <scope>NUCLEOTIDE SEQUENCE</scope>
    <source>
        <strain evidence="2">SING2019-196</strain>
    </source>
</reference>
<evidence type="ECO:0000313" key="2">
    <source>
        <dbReference type="EMBL" id="GMH25877.1"/>
    </source>
</evidence>
<evidence type="ECO:0000256" key="1">
    <source>
        <dbReference type="SAM" id="MobiDB-lite"/>
    </source>
</evidence>
<accession>A0AAD3TC82</accession>
<keyword evidence="3" id="KW-1185">Reference proteome</keyword>
<name>A0AAD3TC82_NEPGR</name>
<dbReference type="Proteomes" id="UP001279734">
    <property type="component" value="Unassembled WGS sequence"/>
</dbReference>